<name>A0A5C5XE70_9PLAN</name>
<sequence length="234" mass="26386">MKSKILTFLILTFLITAAGLLFRRYGLFKILLTYEIHIRTFLMAKPILGFVIGLLSYFLLSIIPGTGGKSVIYGWLFGFWQAVIIADCALTAAAIVTFLISRTLLRDALRSRLVFVMQKLDQAFEKNGAFYLLALRLMHSPYTFTNYACGATSLSTFSFWWPTQLGIIPSTMVFVFAGTQIPTLKEVIQQGASAILSPKLLLALVLMGLFPVLIRWVSSQYWKTYPEKTELKDK</sequence>
<dbReference type="InterPro" id="IPR032816">
    <property type="entry name" value="VTT_dom"/>
</dbReference>
<dbReference type="Pfam" id="PF09335">
    <property type="entry name" value="VTT_dom"/>
    <property type="match status" value="1"/>
</dbReference>
<proteinExistence type="inferred from homology"/>
<dbReference type="PANTHER" id="PTHR12677">
    <property type="entry name" value="GOLGI APPARATUS MEMBRANE PROTEIN TVP38-RELATED"/>
    <property type="match status" value="1"/>
</dbReference>
<gene>
    <name evidence="8" type="ORF">Pan54_13170</name>
</gene>
<evidence type="ECO:0000256" key="2">
    <source>
        <dbReference type="ARBA" id="ARBA00022475"/>
    </source>
</evidence>
<dbReference type="InterPro" id="IPR015414">
    <property type="entry name" value="TMEM64"/>
</dbReference>
<keyword evidence="2 6" id="KW-1003">Cell membrane</keyword>
<comment type="subcellular location">
    <subcellularLocation>
        <location evidence="1 6">Cell membrane</location>
        <topology evidence="1 6">Multi-pass membrane protein</topology>
    </subcellularLocation>
</comment>
<dbReference type="GO" id="GO:0005886">
    <property type="term" value="C:plasma membrane"/>
    <property type="evidence" value="ECO:0007669"/>
    <property type="project" value="UniProtKB-SubCell"/>
</dbReference>
<evidence type="ECO:0000313" key="9">
    <source>
        <dbReference type="Proteomes" id="UP000316095"/>
    </source>
</evidence>
<evidence type="ECO:0000256" key="5">
    <source>
        <dbReference type="ARBA" id="ARBA00023136"/>
    </source>
</evidence>
<keyword evidence="5 6" id="KW-0472">Membrane</keyword>
<keyword evidence="3 6" id="KW-0812">Transmembrane</keyword>
<evidence type="ECO:0000256" key="1">
    <source>
        <dbReference type="ARBA" id="ARBA00004651"/>
    </source>
</evidence>
<evidence type="ECO:0000256" key="4">
    <source>
        <dbReference type="ARBA" id="ARBA00022989"/>
    </source>
</evidence>
<keyword evidence="9" id="KW-1185">Reference proteome</keyword>
<organism evidence="8 9">
    <name type="scientific">Rubinisphaera italica</name>
    <dbReference type="NCBI Taxonomy" id="2527969"/>
    <lineage>
        <taxon>Bacteria</taxon>
        <taxon>Pseudomonadati</taxon>
        <taxon>Planctomycetota</taxon>
        <taxon>Planctomycetia</taxon>
        <taxon>Planctomycetales</taxon>
        <taxon>Planctomycetaceae</taxon>
        <taxon>Rubinisphaera</taxon>
    </lineage>
</organism>
<evidence type="ECO:0000313" key="8">
    <source>
        <dbReference type="EMBL" id="TWT60603.1"/>
    </source>
</evidence>
<keyword evidence="4 6" id="KW-1133">Transmembrane helix</keyword>
<comment type="similarity">
    <text evidence="6">Belongs to the TVP38/TMEM64 family.</text>
</comment>
<dbReference type="EMBL" id="SJPG01000001">
    <property type="protein sequence ID" value="TWT60603.1"/>
    <property type="molecule type" value="Genomic_DNA"/>
</dbReference>
<comment type="caution">
    <text evidence="8">The sequence shown here is derived from an EMBL/GenBank/DDBJ whole genome shotgun (WGS) entry which is preliminary data.</text>
</comment>
<dbReference type="OrthoDB" id="9779114at2"/>
<reference evidence="8 9" key="1">
    <citation type="submission" date="2019-02" db="EMBL/GenBank/DDBJ databases">
        <title>Deep-cultivation of Planctomycetes and their phenomic and genomic characterization uncovers novel biology.</title>
        <authorList>
            <person name="Wiegand S."/>
            <person name="Jogler M."/>
            <person name="Boedeker C."/>
            <person name="Pinto D."/>
            <person name="Vollmers J."/>
            <person name="Rivas-Marin E."/>
            <person name="Kohn T."/>
            <person name="Peeters S.H."/>
            <person name="Heuer A."/>
            <person name="Rast P."/>
            <person name="Oberbeckmann S."/>
            <person name="Bunk B."/>
            <person name="Jeske O."/>
            <person name="Meyerdierks A."/>
            <person name="Storesund J.E."/>
            <person name="Kallscheuer N."/>
            <person name="Luecker S."/>
            <person name="Lage O.M."/>
            <person name="Pohl T."/>
            <person name="Merkel B.J."/>
            <person name="Hornburger P."/>
            <person name="Mueller R.-W."/>
            <person name="Bruemmer F."/>
            <person name="Labrenz M."/>
            <person name="Spormann A.M."/>
            <person name="Op Den Camp H."/>
            <person name="Overmann J."/>
            <person name="Amann R."/>
            <person name="Jetten M.S.M."/>
            <person name="Mascher T."/>
            <person name="Medema M.H."/>
            <person name="Devos D.P."/>
            <person name="Kaster A.-K."/>
            <person name="Ovreas L."/>
            <person name="Rohde M."/>
            <person name="Galperin M.Y."/>
            <person name="Jogler C."/>
        </authorList>
    </citation>
    <scope>NUCLEOTIDE SEQUENCE [LARGE SCALE GENOMIC DNA]</scope>
    <source>
        <strain evidence="8 9">Pan54</strain>
    </source>
</reference>
<dbReference type="PANTHER" id="PTHR12677:SF59">
    <property type="entry name" value="GOLGI APPARATUS MEMBRANE PROTEIN TVP38-RELATED"/>
    <property type="match status" value="1"/>
</dbReference>
<feature type="transmembrane region" description="Helical" evidence="6">
    <location>
        <begin position="200"/>
        <end position="218"/>
    </location>
</feature>
<evidence type="ECO:0000256" key="3">
    <source>
        <dbReference type="ARBA" id="ARBA00022692"/>
    </source>
</evidence>
<evidence type="ECO:0000256" key="6">
    <source>
        <dbReference type="RuleBase" id="RU366058"/>
    </source>
</evidence>
<feature type="transmembrane region" description="Helical" evidence="6">
    <location>
        <begin position="167"/>
        <end position="188"/>
    </location>
</feature>
<feature type="transmembrane region" description="Helical" evidence="6">
    <location>
        <begin position="47"/>
        <end position="66"/>
    </location>
</feature>
<feature type="domain" description="VTT" evidence="7">
    <location>
        <begin position="71"/>
        <end position="179"/>
    </location>
</feature>
<dbReference type="AlphaFoldDB" id="A0A5C5XE70"/>
<protein>
    <recommendedName>
        <fullName evidence="6">TVP38/TMEM64 family membrane protein</fullName>
    </recommendedName>
</protein>
<feature type="transmembrane region" description="Helical" evidence="6">
    <location>
        <begin position="72"/>
        <end position="100"/>
    </location>
</feature>
<feature type="transmembrane region" description="Helical" evidence="6">
    <location>
        <begin position="6"/>
        <end position="26"/>
    </location>
</feature>
<evidence type="ECO:0000259" key="7">
    <source>
        <dbReference type="Pfam" id="PF09335"/>
    </source>
</evidence>
<accession>A0A5C5XE70</accession>
<dbReference type="Proteomes" id="UP000316095">
    <property type="component" value="Unassembled WGS sequence"/>
</dbReference>
<dbReference type="RefSeq" id="WP_146502701.1">
    <property type="nucleotide sequence ID" value="NZ_SJPG01000001.1"/>
</dbReference>